<keyword evidence="1" id="KW-0175">Coiled coil</keyword>
<dbReference type="AlphaFoldDB" id="A0A9N9GZW6"/>
<sequence>MDIMEHYTKRNGKYYCKLCNNNQKPIAANKLHDHITKLHPANDSITASSVAQSSNIAVHPQHNEVLTTNSLTVTSGIKLRDLWTEDGLDLKNKKDLTQPITYRKRTTQWIIENVKDDHIMLIRGPRYSGKTSMCELLERHLEEIITVNDQAVSISNISFMVNSDITYEDYWKIQTGRTYWEWQRSLQNGQVYIIMDETQITYSGSKFAQFWNWVRGEQMNKDTNLRLIMFAVYPIDSERGDIDMDPAPITASPIDLLHKYGVRLLMSSANEHNELMDDFSRKFGWKEAMTENVKDAIVNLVSLRSEDMNTKSCHLGLIRRILHYIYDCHDPSYNVPPPTEVVILKYLVSSELFEHVKRHRGASHLYRFNREEEKILREVLQKDFIKTNPSSDNHETVASLCKAGYLHFIDKGRMQNFIVDSGRVGFLTNYTFIMCFTKLSQGKKNPIVIKDDQFENFLVESIKRLDPDIVENSLGILSRQDGSRLLAERSWQMEFYQAAYSCLPEEYFISPDVGATFGTPGRLDFYINTGLNWAVELAAEGDDIPGHVERFEQENKYKNIDQSRNIVLDFRMGTDIRKVVPGAWHLLYDKLSHAFTIKRSDGEDQIIELSKCKFGFTIGDGDEIEKLIQDAQTKKAKADIERAEADIMEANVRKRKLKIEEEELDVRNRKLKIETLNGKIEYWTKQGAMDKVAKFRNDLDELMDD</sequence>
<reference evidence="2" key="1">
    <citation type="submission" date="2021-06" db="EMBL/GenBank/DDBJ databases">
        <authorList>
            <person name="Kallberg Y."/>
            <person name="Tangrot J."/>
            <person name="Rosling A."/>
        </authorList>
    </citation>
    <scope>NUCLEOTIDE SEQUENCE</scope>
    <source>
        <strain evidence="2">IA702</strain>
    </source>
</reference>
<evidence type="ECO:0000256" key="1">
    <source>
        <dbReference type="SAM" id="Coils"/>
    </source>
</evidence>
<accession>A0A9N9GZW6</accession>
<evidence type="ECO:0000313" key="2">
    <source>
        <dbReference type="EMBL" id="CAG8646419.1"/>
    </source>
</evidence>
<keyword evidence="3" id="KW-1185">Reference proteome</keyword>
<dbReference type="Proteomes" id="UP000789572">
    <property type="component" value="Unassembled WGS sequence"/>
</dbReference>
<gene>
    <name evidence="2" type="ORF">POCULU_LOCUS9707</name>
</gene>
<proteinExistence type="predicted"/>
<protein>
    <submittedName>
        <fullName evidence="2">503_t:CDS:1</fullName>
    </submittedName>
</protein>
<dbReference type="OrthoDB" id="2364732at2759"/>
<dbReference type="SUPFAM" id="SSF52540">
    <property type="entry name" value="P-loop containing nucleoside triphosphate hydrolases"/>
    <property type="match status" value="1"/>
</dbReference>
<dbReference type="InterPro" id="IPR027417">
    <property type="entry name" value="P-loop_NTPase"/>
</dbReference>
<comment type="caution">
    <text evidence="2">The sequence shown here is derived from an EMBL/GenBank/DDBJ whole genome shotgun (WGS) entry which is preliminary data.</text>
</comment>
<organism evidence="2 3">
    <name type="scientific">Paraglomus occultum</name>
    <dbReference type="NCBI Taxonomy" id="144539"/>
    <lineage>
        <taxon>Eukaryota</taxon>
        <taxon>Fungi</taxon>
        <taxon>Fungi incertae sedis</taxon>
        <taxon>Mucoromycota</taxon>
        <taxon>Glomeromycotina</taxon>
        <taxon>Glomeromycetes</taxon>
        <taxon>Paraglomerales</taxon>
        <taxon>Paraglomeraceae</taxon>
        <taxon>Paraglomus</taxon>
    </lineage>
</organism>
<feature type="coiled-coil region" evidence="1">
    <location>
        <begin position="633"/>
        <end position="705"/>
    </location>
</feature>
<evidence type="ECO:0000313" key="3">
    <source>
        <dbReference type="Proteomes" id="UP000789572"/>
    </source>
</evidence>
<dbReference type="EMBL" id="CAJVPJ010003924">
    <property type="protein sequence ID" value="CAG8646419.1"/>
    <property type="molecule type" value="Genomic_DNA"/>
</dbReference>
<name>A0A9N9GZW6_9GLOM</name>